<dbReference type="AlphaFoldDB" id="A0A9D1VZS9"/>
<feature type="domain" description="Putative Se/S carrier protein-like" evidence="1">
    <location>
        <begin position="5"/>
        <end position="60"/>
    </location>
</feature>
<name>A0A9D1VZS9_9FIRM</name>
<comment type="caution">
    <text evidence="2">The sequence shown here is derived from an EMBL/GenBank/DDBJ whole genome shotgun (WGS) entry which is preliminary data.</text>
</comment>
<evidence type="ECO:0000259" key="1">
    <source>
        <dbReference type="Pfam" id="PF11823"/>
    </source>
</evidence>
<sequence length="86" mass="9116">MAVVYAVFRSRGQALRFAAALCGCGVQADTASAPQEAHIGCALAARFCPQCLPQAKRLLSSGCWNTFAGFYRLERAGGNTFVSRIG</sequence>
<dbReference type="InterPro" id="IPR021778">
    <property type="entry name" value="Se/S_carrier-like"/>
</dbReference>
<reference evidence="2" key="1">
    <citation type="journal article" date="2021" name="PeerJ">
        <title>Extensive microbial diversity within the chicken gut microbiome revealed by metagenomics and culture.</title>
        <authorList>
            <person name="Gilroy R."/>
            <person name="Ravi A."/>
            <person name="Getino M."/>
            <person name="Pursley I."/>
            <person name="Horton D.L."/>
            <person name="Alikhan N.F."/>
            <person name="Baker D."/>
            <person name="Gharbi K."/>
            <person name="Hall N."/>
            <person name="Watson M."/>
            <person name="Adriaenssens E.M."/>
            <person name="Foster-Nyarko E."/>
            <person name="Jarju S."/>
            <person name="Secka A."/>
            <person name="Antonio M."/>
            <person name="Oren A."/>
            <person name="Chaudhuri R.R."/>
            <person name="La Ragione R."/>
            <person name="Hildebrand F."/>
            <person name="Pallen M.J."/>
        </authorList>
    </citation>
    <scope>NUCLEOTIDE SEQUENCE</scope>
    <source>
        <strain evidence="2">2189</strain>
    </source>
</reference>
<evidence type="ECO:0000313" key="2">
    <source>
        <dbReference type="EMBL" id="HIX50015.1"/>
    </source>
</evidence>
<reference evidence="2" key="2">
    <citation type="submission" date="2021-04" db="EMBL/GenBank/DDBJ databases">
        <authorList>
            <person name="Gilroy R."/>
        </authorList>
    </citation>
    <scope>NUCLEOTIDE SEQUENCE</scope>
    <source>
        <strain evidence="2">2189</strain>
    </source>
</reference>
<dbReference type="EMBL" id="DXEW01000007">
    <property type="protein sequence ID" value="HIX50015.1"/>
    <property type="molecule type" value="Genomic_DNA"/>
</dbReference>
<evidence type="ECO:0000313" key="3">
    <source>
        <dbReference type="Proteomes" id="UP000886847"/>
    </source>
</evidence>
<dbReference type="Proteomes" id="UP000886847">
    <property type="component" value="Unassembled WGS sequence"/>
</dbReference>
<dbReference type="Pfam" id="PF11823">
    <property type="entry name" value="Se_S_carrier"/>
    <property type="match status" value="1"/>
</dbReference>
<organism evidence="2 3">
    <name type="scientific">Candidatus Borkfalkia faecavium</name>
    <dbReference type="NCBI Taxonomy" id="2838508"/>
    <lineage>
        <taxon>Bacteria</taxon>
        <taxon>Bacillati</taxon>
        <taxon>Bacillota</taxon>
        <taxon>Clostridia</taxon>
        <taxon>Christensenellales</taxon>
        <taxon>Christensenellaceae</taxon>
        <taxon>Candidatus Borkfalkia</taxon>
    </lineage>
</organism>
<protein>
    <submittedName>
        <fullName evidence="2">DUF3343 domain-containing protein</fullName>
    </submittedName>
</protein>
<accession>A0A9D1VZS9</accession>
<gene>
    <name evidence="2" type="ORF">H9851_01910</name>
</gene>
<proteinExistence type="predicted"/>